<gene>
    <name evidence="8" type="ORF">B4135_3724</name>
    <name evidence="9" type="ORF">C6P37_06220</name>
</gene>
<keyword evidence="3 5" id="KW-0238">DNA-binding</keyword>
<keyword evidence="1 5" id="KW-0805">Transcription regulation</keyword>
<dbReference type="InterPro" id="IPR013325">
    <property type="entry name" value="RNA_pol_sigma_r2"/>
</dbReference>
<evidence type="ECO:0000256" key="1">
    <source>
        <dbReference type="ARBA" id="ARBA00023015"/>
    </source>
</evidence>
<dbReference type="InterPro" id="IPR014284">
    <property type="entry name" value="RNA_pol_sigma-70_dom"/>
</dbReference>
<keyword evidence="2 5" id="KW-0731">Sigma factor</keyword>
<dbReference type="InterPro" id="IPR007627">
    <property type="entry name" value="RNA_pol_sigma70_r2"/>
</dbReference>
<evidence type="ECO:0000313" key="11">
    <source>
        <dbReference type="Proteomes" id="UP000257014"/>
    </source>
</evidence>
<dbReference type="SUPFAM" id="SSF88659">
    <property type="entry name" value="Sigma3 and sigma4 domains of RNA polymerase sigma factors"/>
    <property type="match status" value="2"/>
</dbReference>
<dbReference type="PRINTS" id="PR00046">
    <property type="entry name" value="SIGMA70FCT"/>
</dbReference>
<dbReference type="InterPro" id="IPR007630">
    <property type="entry name" value="RNA_pol_sigma70_r4"/>
</dbReference>
<evidence type="ECO:0000256" key="3">
    <source>
        <dbReference type="ARBA" id="ARBA00023125"/>
    </source>
</evidence>
<dbReference type="EMBL" id="QEWE01000014">
    <property type="protein sequence ID" value="REJ29533.1"/>
    <property type="molecule type" value="Genomic_DNA"/>
</dbReference>
<dbReference type="Gene3D" id="1.10.1740.10">
    <property type="match status" value="1"/>
</dbReference>
<evidence type="ECO:0000256" key="2">
    <source>
        <dbReference type="ARBA" id="ARBA00023082"/>
    </source>
</evidence>
<evidence type="ECO:0000256" key="5">
    <source>
        <dbReference type="RuleBase" id="RU362124"/>
    </source>
</evidence>
<dbReference type="InterPro" id="IPR013324">
    <property type="entry name" value="RNA_pol_sigma_r3/r4-like"/>
</dbReference>
<dbReference type="GO" id="GO:0016987">
    <property type="term" value="F:sigma factor activity"/>
    <property type="evidence" value="ECO:0007669"/>
    <property type="project" value="UniProtKB-KW"/>
</dbReference>
<dbReference type="PROSITE" id="PS00716">
    <property type="entry name" value="SIGMA70_2"/>
    <property type="match status" value="1"/>
</dbReference>
<dbReference type="NCBIfam" id="TIGR02937">
    <property type="entry name" value="sigma70-ECF"/>
    <property type="match status" value="1"/>
</dbReference>
<dbReference type="GO" id="GO:0006352">
    <property type="term" value="P:DNA-templated transcription initiation"/>
    <property type="evidence" value="ECO:0007669"/>
    <property type="project" value="InterPro"/>
</dbReference>
<proteinExistence type="inferred from homology"/>
<dbReference type="NCBIfam" id="TIGR02479">
    <property type="entry name" value="FliA_WhiG"/>
    <property type="match status" value="1"/>
</dbReference>
<dbReference type="Proteomes" id="UP000257014">
    <property type="component" value="Unassembled WGS sequence"/>
</dbReference>
<evidence type="ECO:0000259" key="7">
    <source>
        <dbReference type="PROSITE" id="PS00716"/>
    </source>
</evidence>
<dbReference type="GO" id="GO:0003677">
    <property type="term" value="F:DNA binding"/>
    <property type="evidence" value="ECO:0007669"/>
    <property type="project" value="UniProtKB-KW"/>
</dbReference>
<feature type="domain" description="RNA polymerase sigma-70" evidence="6">
    <location>
        <begin position="53"/>
        <end position="66"/>
    </location>
</feature>
<evidence type="ECO:0000313" key="8">
    <source>
        <dbReference type="EMBL" id="KYD09400.1"/>
    </source>
</evidence>
<protein>
    <recommendedName>
        <fullName evidence="5">RNA polymerase sigma factor</fullName>
    </recommendedName>
</protein>
<reference evidence="8 10" key="1">
    <citation type="submission" date="2016-01" db="EMBL/GenBank/DDBJ databases">
        <title>Draft Genome Sequences of Seven Thermophilic Sporeformers Isolated from Foods.</title>
        <authorList>
            <person name="Berendsen E.M."/>
            <person name="Wells-Bennik M.H."/>
            <person name="Krawcyk A.O."/>
            <person name="De Jong A."/>
            <person name="Holsappel S."/>
            <person name="Eijlander R.T."/>
            <person name="Kuipers O.P."/>
        </authorList>
    </citation>
    <scope>NUCLEOTIDE SEQUENCE [LARGE SCALE GENOMIC DNA]</scope>
    <source>
        <strain evidence="8 10">B4135</strain>
    </source>
</reference>
<dbReference type="OrthoDB" id="9799825at2"/>
<accession>A0A150LAZ8</accession>
<evidence type="ECO:0000259" key="6">
    <source>
        <dbReference type="PROSITE" id="PS00715"/>
    </source>
</evidence>
<reference evidence="9 11" key="2">
    <citation type="submission" date="2018-03" db="EMBL/GenBank/DDBJ databases">
        <authorList>
            <person name="Keele B.F."/>
        </authorList>
    </citation>
    <scope>NUCLEOTIDE SEQUENCE [LARGE SCALE GENOMIC DNA]</scope>
    <source>
        <strain evidence="9">ZCTH4_d</strain>
    </source>
</reference>
<feature type="domain" description="RNA polymerase sigma-70" evidence="7">
    <location>
        <begin position="218"/>
        <end position="244"/>
    </location>
</feature>
<dbReference type="NCBIfam" id="NF005809">
    <property type="entry name" value="PRK07670.1"/>
    <property type="match status" value="1"/>
</dbReference>
<dbReference type="InterPro" id="IPR012845">
    <property type="entry name" value="RNA_pol_sigma_FliA_WhiG"/>
</dbReference>
<comment type="function">
    <text evidence="5">Sigma factors are initiation factors that promote the attachment of RNA polymerase to specific initiation sites and are then released.</text>
</comment>
<comment type="caution">
    <text evidence="8">The sequence shown here is derived from an EMBL/GenBank/DDBJ whole genome shotgun (WGS) entry which is preliminary data.</text>
</comment>
<comment type="similarity">
    <text evidence="5">Belongs to the sigma-70 factor family.</text>
</comment>
<dbReference type="InterPro" id="IPR000943">
    <property type="entry name" value="RNA_pol_sigma70"/>
</dbReference>
<dbReference type="GO" id="GO:0003899">
    <property type="term" value="F:DNA-directed RNA polymerase activity"/>
    <property type="evidence" value="ECO:0007669"/>
    <property type="project" value="InterPro"/>
</dbReference>
<dbReference type="Pfam" id="PF04542">
    <property type="entry name" value="Sigma70_r2"/>
    <property type="match status" value="1"/>
</dbReference>
<evidence type="ECO:0000313" key="9">
    <source>
        <dbReference type="EMBL" id="REJ29533.1"/>
    </source>
</evidence>
<dbReference type="PROSITE" id="PS00715">
    <property type="entry name" value="SIGMA70_1"/>
    <property type="match status" value="1"/>
</dbReference>
<dbReference type="PANTHER" id="PTHR30385">
    <property type="entry name" value="SIGMA FACTOR F FLAGELLAR"/>
    <property type="match status" value="1"/>
</dbReference>
<dbReference type="PIRSF" id="PIRSF000770">
    <property type="entry name" value="RNA_pol_sigma-SigE/K"/>
    <property type="match status" value="1"/>
</dbReference>
<sequence length="255" mass="29619">MPYASKEQMLWERWKDGRDDDAGNELIHKYMPLVHYIADRIGQTVPKSIPKEELLSLGMMGLYEALEKYDANRDLKFETYASFRIRGSILDGLRKEDWLPRKTREKAKKMEAAIARLEQKYLRSVTAEEIAAELNISPDDVYTTLNESFFANVLSTDEQITENGEKEGQSFAIKDERSKSPEEELVYQETIEQMAKAISLLSEKEQLVLSLFYKEELTFTEIGQILNLSTSRISQIHSKALFQLRNMMNRYMASY</sequence>
<dbReference type="InterPro" id="IPR007624">
    <property type="entry name" value="RNA_pol_sigma70_r3"/>
</dbReference>
<dbReference type="AlphaFoldDB" id="A0A150LAZ8"/>
<dbReference type="Pfam" id="PF04539">
    <property type="entry name" value="Sigma70_r3"/>
    <property type="match status" value="1"/>
</dbReference>
<dbReference type="NCBIfam" id="NF005413">
    <property type="entry name" value="PRK06986.1"/>
    <property type="match status" value="1"/>
</dbReference>
<keyword evidence="4 5" id="KW-0804">Transcription</keyword>
<evidence type="ECO:0000256" key="4">
    <source>
        <dbReference type="ARBA" id="ARBA00023163"/>
    </source>
</evidence>
<organism evidence="8 10">
    <name type="scientific">Caldibacillus debilis</name>
    <dbReference type="NCBI Taxonomy" id="301148"/>
    <lineage>
        <taxon>Bacteria</taxon>
        <taxon>Bacillati</taxon>
        <taxon>Bacillota</taxon>
        <taxon>Bacilli</taxon>
        <taxon>Bacillales</taxon>
        <taxon>Bacillaceae</taxon>
        <taxon>Caldibacillus</taxon>
    </lineage>
</organism>
<dbReference type="SUPFAM" id="SSF88946">
    <property type="entry name" value="Sigma2 domain of RNA polymerase sigma factors"/>
    <property type="match status" value="1"/>
</dbReference>
<dbReference type="PANTHER" id="PTHR30385:SF7">
    <property type="entry name" value="RNA POLYMERASE SIGMA FACTOR FLIA"/>
    <property type="match status" value="1"/>
</dbReference>
<dbReference type="Proteomes" id="UP000075683">
    <property type="component" value="Unassembled WGS sequence"/>
</dbReference>
<dbReference type="Pfam" id="PF04545">
    <property type="entry name" value="Sigma70_r4"/>
    <property type="match status" value="1"/>
</dbReference>
<dbReference type="Gene3D" id="1.20.140.160">
    <property type="match status" value="1"/>
</dbReference>
<name>A0A150LAZ8_9BACI</name>
<evidence type="ECO:0000313" key="10">
    <source>
        <dbReference type="Proteomes" id="UP000075683"/>
    </source>
</evidence>
<dbReference type="RefSeq" id="WP_061569924.1">
    <property type="nucleotide sequence ID" value="NZ_LQYT01000130.1"/>
</dbReference>
<dbReference type="STRING" id="301148.B4135_3724"/>
<dbReference type="EMBL" id="LQYT01000130">
    <property type="protein sequence ID" value="KYD09400.1"/>
    <property type="molecule type" value="Genomic_DNA"/>
</dbReference>
<dbReference type="PATRIC" id="fig|301148.3.peg.1770"/>
<dbReference type="CDD" id="cd06171">
    <property type="entry name" value="Sigma70_r4"/>
    <property type="match status" value="1"/>
</dbReference>